<gene>
    <name evidence="2" type="ORF">QO000_001122</name>
</gene>
<evidence type="ECO:0000313" key="3">
    <source>
        <dbReference type="Proteomes" id="UP001226720"/>
    </source>
</evidence>
<evidence type="ECO:0008006" key="4">
    <source>
        <dbReference type="Google" id="ProtNLM"/>
    </source>
</evidence>
<evidence type="ECO:0000313" key="2">
    <source>
        <dbReference type="EMBL" id="MDQ0482153.1"/>
    </source>
</evidence>
<feature type="transmembrane region" description="Helical" evidence="1">
    <location>
        <begin position="5"/>
        <end position="22"/>
    </location>
</feature>
<keyword evidence="1" id="KW-0812">Transmembrane</keyword>
<keyword evidence="1" id="KW-1133">Transmembrane helix</keyword>
<organism evidence="2 3">
    <name type="scientific">Guptibacillus hwajinpoensis</name>
    <dbReference type="NCBI Taxonomy" id="208199"/>
    <lineage>
        <taxon>Bacteria</taxon>
        <taxon>Bacillati</taxon>
        <taxon>Bacillota</taxon>
        <taxon>Bacilli</taxon>
        <taxon>Bacillales</taxon>
        <taxon>Guptibacillaceae</taxon>
        <taxon>Guptibacillus</taxon>
    </lineage>
</organism>
<dbReference type="Proteomes" id="UP001226720">
    <property type="component" value="Unassembled WGS sequence"/>
</dbReference>
<sequence>MKKRIIGFVILFCIAIGLYLVFNYNSEEKATFPETKQLVDPERISRELALITNEVMEGLKSNNLVGDIHTDYQESVTVQTSISSSDKKAQTLKNDIEETVDEIMKSDKLKAVSKIKSYQIYVSNKDGEIIE</sequence>
<accession>A0ABU0K154</accession>
<reference evidence="2" key="1">
    <citation type="submission" date="2023-07" db="EMBL/GenBank/DDBJ databases">
        <title>Genomic Encyclopedia of Type Strains, Phase IV (KMG-IV): sequencing the most valuable type-strain genomes for metagenomic binning, comparative biology and taxonomic classification.</title>
        <authorList>
            <person name="Goeker M."/>
        </authorList>
    </citation>
    <scope>NUCLEOTIDE SEQUENCE [LARGE SCALE GENOMIC DNA]</scope>
    <source>
        <strain evidence="2">JSM 076093</strain>
    </source>
</reference>
<dbReference type="RefSeq" id="WP_301550020.1">
    <property type="nucleotide sequence ID" value="NZ_JAQRMZ010000001.1"/>
</dbReference>
<proteinExistence type="predicted"/>
<comment type="caution">
    <text evidence="2">The sequence shown here is derived from an EMBL/GenBank/DDBJ whole genome shotgun (WGS) entry which is preliminary data.</text>
</comment>
<keyword evidence="1" id="KW-0472">Membrane</keyword>
<dbReference type="GeneID" id="301325180"/>
<dbReference type="EMBL" id="JAUSWM010000002">
    <property type="protein sequence ID" value="MDQ0482153.1"/>
    <property type="molecule type" value="Genomic_DNA"/>
</dbReference>
<evidence type="ECO:0000256" key="1">
    <source>
        <dbReference type="SAM" id="Phobius"/>
    </source>
</evidence>
<protein>
    <recommendedName>
        <fullName evidence="4">SpoIIIAH-like family protein</fullName>
    </recommendedName>
</protein>
<name>A0ABU0K154_9BACL</name>
<keyword evidence="3" id="KW-1185">Reference proteome</keyword>